<evidence type="ECO:0000256" key="4">
    <source>
        <dbReference type="ARBA" id="ARBA00023136"/>
    </source>
</evidence>
<dbReference type="GO" id="GO:0046872">
    <property type="term" value="F:metal ion binding"/>
    <property type="evidence" value="ECO:0007669"/>
    <property type="project" value="UniProtKB-KW"/>
</dbReference>
<feature type="transmembrane region" description="Helical" evidence="6">
    <location>
        <begin position="169"/>
        <end position="190"/>
    </location>
</feature>
<evidence type="ECO:0000313" key="7">
    <source>
        <dbReference type="EMBL" id="KPQ08676.1"/>
    </source>
</evidence>
<gene>
    <name evidence="7" type="primary">hlyIII</name>
    <name evidence="8" type="ORF">GA0071312_2121</name>
    <name evidence="7" type="ORF">HLUCCO17_17380</name>
</gene>
<keyword evidence="5" id="KW-0479">Metal-binding</keyword>
<dbReference type="RefSeq" id="WP_074444937.1">
    <property type="nucleotide sequence ID" value="NZ_FMBM01000002.1"/>
</dbReference>
<comment type="caution">
    <text evidence="7">The sequence shown here is derived from an EMBL/GenBank/DDBJ whole genome shotgun (WGS) entry which is preliminary data.</text>
</comment>
<feature type="transmembrane region" description="Helical" evidence="6">
    <location>
        <begin position="115"/>
        <end position="136"/>
    </location>
</feature>
<evidence type="ECO:0000313" key="10">
    <source>
        <dbReference type="Proteomes" id="UP000182800"/>
    </source>
</evidence>
<reference evidence="8 10" key="2">
    <citation type="submission" date="2016-08" db="EMBL/GenBank/DDBJ databases">
        <authorList>
            <person name="Varghese N."/>
            <person name="Submissions Spin"/>
        </authorList>
    </citation>
    <scope>NUCLEOTIDE SEQUENCE [LARGE SCALE GENOMIC DNA]</scope>
    <source>
        <strain evidence="8 10">HL-109</strain>
    </source>
</reference>
<keyword evidence="4 6" id="KW-0472">Membrane</keyword>
<dbReference type="PANTHER" id="PTHR20855">
    <property type="entry name" value="ADIPOR/PROGESTIN RECEPTOR-RELATED"/>
    <property type="match status" value="1"/>
</dbReference>
<dbReference type="EMBL" id="FMBM01000002">
    <property type="protein sequence ID" value="SCC81186.1"/>
    <property type="molecule type" value="Genomic_DNA"/>
</dbReference>
<organism evidence="7 9">
    <name type="scientific">Saliniramus fredricksonii</name>
    <dbReference type="NCBI Taxonomy" id="1653334"/>
    <lineage>
        <taxon>Bacteria</taxon>
        <taxon>Pseudomonadati</taxon>
        <taxon>Pseudomonadota</taxon>
        <taxon>Alphaproteobacteria</taxon>
        <taxon>Hyphomicrobiales</taxon>
        <taxon>Salinarimonadaceae</taxon>
        <taxon>Saliniramus</taxon>
    </lineage>
</organism>
<dbReference type="Pfam" id="PF03006">
    <property type="entry name" value="HlyIII"/>
    <property type="match status" value="1"/>
</dbReference>
<evidence type="ECO:0000256" key="5">
    <source>
        <dbReference type="PIRSR" id="PIRSR604254-1"/>
    </source>
</evidence>
<dbReference type="EMBL" id="LJSX01000044">
    <property type="protein sequence ID" value="KPQ08676.1"/>
    <property type="molecule type" value="Genomic_DNA"/>
</dbReference>
<evidence type="ECO:0000313" key="9">
    <source>
        <dbReference type="Proteomes" id="UP000050497"/>
    </source>
</evidence>
<proteinExistence type="predicted"/>
<name>A0A0P8BHQ1_9HYPH</name>
<comment type="subcellular location">
    <subcellularLocation>
        <location evidence="1">Membrane</location>
        <topology evidence="1">Multi-pass membrane protein</topology>
    </subcellularLocation>
</comment>
<evidence type="ECO:0000256" key="6">
    <source>
        <dbReference type="SAM" id="Phobius"/>
    </source>
</evidence>
<dbReference type="InterPro" id="IPR004254">
    <property type="entry name" value="AdipoR/HlyIII-related"/>
</dbReference>
<evidence type="ECO:0000256" key="3">
    <source>
        <dbReference type="ARBA" id="ARBA00022989"/>
    </source>
</evidence>
<dbReference type="OrthoDB" id="9813689at2"/>
<dbReference type="AlphaFoldDB" id="A0A0P8BHQ1"/>
<dbReference type="Proteomes" id="UP000182800">
    <property type="component" value="Unassembled WGS sequence"/>
</dbReference>
<feature type="transmembrane region" description="Helical" evidence="6">
    <location>
        <begin position="89"/>
        <end position="109"/>
    </location>
</feature>
<feature type="binding site" evidence="5">
    <location>
        <position position="201"/>
    </location>
    <ligand>
        <name>Zn(2+)</name>
        <dbReference type="ChEBI" id="CHEBI:29105"/>
    </ligand>
</feature>
<dbReference type="GO" id="GO:0016020">
    <property type="term" value="C:membrane"/>
    <property type="evidence" value="ECO:0007669"/>
    <property type="project" value="UniProtKB-SubCell"/>
</dbReference>
<dbReference type="PATRIC" id="fig|1653334.4.peg.2110"/>
<keyword evidence="10" id="KW-1185">Reference proteome</keyword>
<reference evidence="7 9" key="1">
    <citation type="submission" date="2015-09" db="EMBL/GenBank/DDBJ databases">
        <title>Identification and resolution of microdiversity through metagenomic sequencing of parallel consortia.</title>
        <authorList>
            <person name="Nelson W.C."/>
            <person name="Romine M.F."/>
            <person name="Lindemann S.R."/>
        </authorList>
    </citation>
    <scope>NUCLEOTIDE SEQUENCE [LARGE SCALE GENOMIC DNA]</scope>
    <source>
        <strain evidence="7">HL-109</strain>
    </source>
</reference>
<keyword evidence="3 6" id="KW-1133">Transmembrane helix</keyword>
<protein>
    <submittedName>
        <fullName evidence="7">Hemolysin III</fullName>
    </submittedName>
</protein>
<dbReference type="PANTHER" id="PTHR20855:SF3">
    <property type="entry name" value="LD03007P"/>
    <property type="match status" value="1"/>
</dbReference>
<accession>A0A0P8BHQ1</accession>
<feature type="transmembrane region" description="Helical" evidence="6">
    <location>
        <begin position="52"/>
        <end position="77"/>
    </location>
</feature>
<dbReference type="Proteomes" id="UP000050497">
    <property type="component" value="Unassembled WGS sequence"/>
</dbReference>
<evidence type="ECO:0000256" key="2">
    <source>
        <dbReference type="ARBA" id="ARBA00022692"/>
    </source>
</evidence>
<sequence length="225" mass="23784">MRSAFTPPASVRWTHDRAELWADGAVHVAGLVAALIGVAFLMSVAAPGAETALAIALGIYAAGLVAVKAISALYNMWPASRVKWVLRRFDHAAIYLLIAGTYTPFLVLLDDRGSATILLAVIWLIAVIGGALKIGLPGRFDRLSIILYLGLGWSGLAAGGVVYQSLSATTLTLIAAGGIVYSTGVIFHLWKGLRFHNAIWHVFVLAGSALFYAAIWDATLARAAA</sequence>
<dbReference type="STRING" id="1653334.GA0071312_2121"/>
<keyword evidence="2 6" id="KW-0812">Transmembrane</keyword>
<evidence type="ECO:0000313" key="8">
    <source>
        <dbReference type="EMBL" id="SCC81186.1"/>
    </source>
</evidence>
<feature type="transmembrane region" description="Helical" evidence="6">
    <location>
        <begin position="197"/>
        <end position="216"/>
    </location>
</feature>
<feature type="transmembrane region" description="Helical" evidence="6">
    <location>
        <begin position="20"/>
        <end position="46"/>
    </location>
</feature>
<keyword evidence="5" id="KW-0862">Zinc</keyword>
<feature type="transmembrane region" description="Helical" evidence="6">
    <location>
        <begin position="143"/>
        <end position="163"/>
    </location>
</feature>
<evidence type="ECO:0000256" key="1">
    <source>
        <dbReference type="ARBA" id="ARBA00004141"/>
    </source>
</evidence>